<evidence type="ECO:0000313" key="1">
    <source>
        <dbReference type="EMBL" id="QDV59361.1"/>
    </source>
</evidence>
<dbReference type="RefSeq" id="WP_145290767.1">
    <property type="nucleotide sequence ID" value="NZ_CP036318.1"/>
</dbReference>
<name>A0A518J210_9BACT</name>
<sequence>MANTLATRKQSEAIRHQMQVIRTALPHDVDAARAQAHDLLDWRYHMRKNPWPLLTVASIVGYIVVPAKTNRQTVVHTRSAVNEPAPSPPKKSMLGGVMGAVFTLALRSGMTMATRQLSQVLTSRTSGFGSHNSTTPQAF</sequence>
<organism evidence="1 2">
    <name type="scientific">Rosistilla oblonga</name>
    <dbReference type="NCBI Taxonomy" id="2527990"/>
    <lineage>
        <taxon>Bacteria</taxon>
        <taxon>Pseudomonadati</taxon>
        <taxon>Planctomycetota</taxon>
        <taxon>Planctomycetia</taxon>
        <taxon>Pirellulales</taxon>
        <taxon>Pirellulaceae</taxon>
        <taxon>Rosistilla</taxon>
    </lineage>
</organism>
<accession>A0A518J210</accession>
<dbReference type="Proteomes" id="UP000316770">
    <property type="component" value="Chromosome"/>
</dbReference>
<reference evidence="1 2" key="1">
    <citation type="submission" date="2019-02" db="EMBL/GenBank/DDBJ databases">
        <title>Deep-cultivation of Planctomycetes and their phenomic and genomic characterization uncovers novel biology.</title>
        <authorList>
            <person name="Wiegand S."/>
            <person name="Jogler M."/>
            <person name="Boedeker C."/>
            <person name="Pinto D."/>
            <person name="Vollmers J."/>
            <person name="Rivas-Marin E."/>
            <person name="Kohn T."/>
            <person name="Peeters S.H."/>
            <person name="Heuer A."/>
            <person name="Rast P."/>
            <person name="Oberbeckmann S."/>
            <person name="Bunk B."/>
            <person name="Jeske O."/>
            <person name="Meyerdierks A."/>
            <person name="Storesund J.E."/>
            <person name="Kallscheuer N."/>
            <person name="Luecker S."/>
            <person name="Lage O.M."/>
            <person name="Pohl T."/>
            <person name="Merkel B.J."/>
            <person name="Hornburger P."/>
            <person name="Mueller R.-W."/>
            <person name="Bruemmer F."/>
            <person name="Labrenz M."/>
            <person name="Spormann A.M."/>
            <person name="Op den Camp H."/>
            <person name="Overmann J."/>
            <person name="Amann R."/>
            <person name="Jetten M.S.M."/>
            <person name="Mascher T."/>
            <person name="Medema M.H."/>
            <person name="Devos D.P."/>
            <person name="Kaster A.-K."/>
            <person name="Ovreas L."/>
            <person name="Rohde M."/>
            <person name="Galperin M.Y."/>
            <person name="Jogler C."/>
        </authorList>
    </citation>
    <scope>NUCLEOTIDE SEQUENCE [LARGE SCALE GENOMIC DNA]</scope>
    <source>
        <strain evidence="1 2">Mal33</strain>
    </source>
</reference>
<dbReference type="AlphaFoldDB" id="A0A518J210"/>
<dbReference type="EMBL" id="CP036318">
    <property type="protein sequence ID" value="QDV59361.1"/>
    <property type="molecule type" value="Genomic_DNA"/>
</dbReference>
<evidence type="ECO:0000313" key="2">
    <source>
        <dbReference type="Proteomes" id="UP000316770"/>
    </source>
</evidence>
<protein>
    <recommendedName>
        <fullName evidence="3">DUF3618 domain-containing protein</fullName>
    </recommendedName>
</protein>
<proteinExistence type="predicted"/>
<evidence type="ECO:0008006" key="3">
    <source>
        <dbReference type="Google" id="ProtNLM"/>
    </source>
</evidence>
<gene>
    <name evidence="1" type="ORF">Mal33_53890</name>
</gene>
<keyword evidence="2" id="KW-1185">Reference proteome</keyword>